<dbReference type="GO" id="GO:0005737">
    <property type="term" value="C:cytoplasm"/>
    <property type="evidence" value="ECO:0007669"/>
    <property type="project" value="TreeGrafter"/>
</dbReference>
<name>A0A6J2J8Q0_BOMMA</name>
<dbReference type="GeneID" id="114239574"/>
<dbReference type="PROSITE" id="PS01031">
    <property type="entry name" value="SHSP"/>
    <property type="match status" value="1"/>
</dbReference>
<dbReference type="GO" id="GO:0046872">
    <property type="term" value="F:metal ion binding"/>
    <property type="evidence" value="ECO:0007669"/>
    <property type="project" value="UniProtKB-KW"/>
</dbReference>
<evidence type="ECO:0000256" key="6">
    <source>
        <dbReference type="SAM" id="MobiDB-lite"/>
    </source>
</evidence>
<dbReference type="InterPro" id="IPR008978">
    <property type="entry name" value="HSP20-like_chaperone"/>
</dbReference>
<evidence type="ECO:0000313" key="8">
    <source>
        <dbReference type="Proteomes" id="UP000504629"/>
    </source>
</evidence>
<dbReference type="AlphaFoldDB" id="A0A6J2J8Q0"/>
<dbReference type="GO" id="GO:0005634">
    <property type="term" value="C:nucleus"/>
    <property type="evidence" value="ECO:0007669"/>
    <property type="project" value="TreeGrafter"/>
</dbReference>
<proteinExistence type="inferred from homology"/>
<sequence>MSLLPYIFDYDAPRWPRRLLDQNFGLTITPEDLLNAATSPVVPRIRPWWPKDAGSSIKADKDKWQINVDVQHFAPDEVTVKIADGYIVIEGKHEEKQDEHGYISRQFVRRFKLPDDSNPDAVASRLSSDGVLTVVAPRQAEASKNERDVPITHTGPVRKEITEETSSK</sequence>
<feature type="binding site" evidence="3">
    <location>
        <position position="95"/>
    </location>
    <ligand>
        <name>Zn(2+)</name>
        <dbReference type="ChEBI" id="CHEBI:29105"/>
        <label>1</label>
    </ligand>
</feature>
<feature type="domain" description="SHSP" evidence="7">
    <location>
        <begin position="36"/>
        <end position="154"/>
    </location>
</feature>
<dbReference type="InterPro" id="IPR001436">
    <property type="entry name" value="Alpha-crystallin/sHSP_animal"/>
</dbReference>
<keyword evidence="8" id="KW-1185">Reference proteome</keyword>
<evidence type="ECO:0000256" key="3">
    <source>
        <dbReference type="PIRSR" id="PIRSR036514-1"/>
    </source>
</evidence>
<comment type="similarity">
    <text evidence="2 4 5">Belongs to the small heat shock protein (HSP20) family.</text>
</comment>
<evidence type="ECO:0000256" key="2">
    <source>
        <dbReference type="PIRNR" id="PIRNR036514"/>
    </source>
</evidence>
<accession>A0A6J2J8Q0</accession>
<keyword evidence="1" id="KW-0346">Stress response</keyword>
<evidence type="ECO:0000259" key="7">
    <source>
        <dbReference type="PROSITE" id="PS01031"/>
    </source>
</evidence>
<dbReference type="SUPFAM" id="SSF49764">
    <property type="entry name" value="HSP20-like chaperones"/>
    <property type="match status" value="1"/>
</dbReference>
<evidence type="ECO:0000256" key="1">
    <source>
        <dbReference type="ARBA" id="ARBA00023016"/>
    </source>
</evidence>
<dbReference type="Gene3D" id="2.60.40.790">
    <property type="match status" value="1"/>
</dbReference>
<dbReference type="PANTHER" id="PTHR45640">
    <property type="entry name" value="HEAT SHOCK PROTEIN HSP-12.2-RELATED"/>
    <property type="match status" value="1"/>
</dbReference>
<evidence type="ECO:0000313" key="9">
    <source>
        <dbReference type="RefSeq" id="XP_028025638.1"/>
    </source>
</evidence>
<organism evidence="8 9">
    <name type="scientific">Bombyx mandarina</name>
    <name type="common">Wild silk moth</name>
    <name type="synonym">Wild silkworm</name>
    <dbReference type="NCBI Taxonomy" id="7092"/>
    <lineage>
        <taxon>Eukaryota</taxon>
        <taxon>Metazoa</taxon>
        <taxon>Ecdysozoa</taxon>
        <taxon>Arthropoda</taxon>
        <taxon>Hexapoda</taxon>
        <taxon>Insecta</taxon>
        <taxon>Pterygota</taxon>
        <taxon>Neoptera</taxon>
        <taxon>Endopterygota</taxon>
        <taxon>Lepidoptera</taxon>
        <taxon>Glossata</taxon>
        <taxon>Ditrysia</taxon>
        <taxon>Bombycoidea</taxon>
        <taxon>Bombycidae</taxon>
        <taxon>Bombycinae</taxon>
        <taxon>Bombyx</taxon>
    </lineage>
</organism>
<protein>
    <submittedName>
        <fullName evidence="9">Protein lethal(2)essential for life-like</fullName>
    </submittedName>
</protein>
<dbReference type="CDD" id="cd06526">
    <property type="entry name" value="metazoan_ACD"/>
    <property type="match status" value="1"/>
</dbReference>
<gene>
    <name evidence="9" type="primary">LOC114239574</name>
</gene>
<dbReference type="Pfam" id="PF00011">
    <property type="entry name" value="HSP20"/>
    <property type="match status" value="1"/>
</dbReference>
<dbReference type="KEGG" id="bman:114239574"/>
<dbReference type="PRINTS" id="PR00299">
    <property type="entry name" value="ACRYSTALLIN"/>
</dbReference>
<feature type="region of interest" description="Disordered" evidence="6">
    <location>
        <begin position="138"/>
        <end position="168"/>
    </location>
</feature>
<dbReference type="OrthoDB" id="1431247at2759"/>
<dbReference type="InterPro" id="IPR055269">
    <property type="entry name" value="Alpha-crystallin/HSP_16"/>
</dbReference>
<dbReference type="InterPro" id="IPR002068">
    <property type="entry name" value="A-crystallin/Hsp20_dom"/>
</dbReference>
<evidence type="ECO:0000256" key="4">
    <source>
        <dbReference type="PROSITE-ProRule" id="PRU00285"/>
    </source>
</evidence>
<dbReference type="GO" id="GO:0009408">
    <property type="term" value="P:response to heat"/>
    <property type="evidence" value="ECO:0007669"/>
    <property type="project" value="UniProtKB-ARBA"/>
</dbReference>
<evidence type="ECO:0000256" key="5">
    <source>
        <dbReference type="RuleBase" id="RU003616"/>
    </source>
</evidence>
<dbReference type="RefSeq" id="XP_028025638.1">
    <property type="nucleotide sequence ID" value="XM_028169837.1"/>
</dbReference>
<keyword evidence="3" id="KW-0479">Metal-binding</keyword>
<keyword evidence="3" id="KW-0862">Zinc</keyword>
<feature type="binding site" evidence="3">
    <location>
        <position position="100"/>
    </location>
    <ligand>
        <name>Zn(2+)</name>
        <dbReference type="ChEBI" id="CHEBI:29105"/>
        <label>1</label>
    </ligand>
</feature>
<reference evidence="9" key="1">
    <citation type="submission" date="2025-08" db="UniProtKB">
        <authorList>
            <consortium name="RefSeq"/>
        </authorList>
    </citation>
    <scope>IDENTIFICATION</scope>
    <source>
        <tissue evidence="9">Silk gland</tissue>
    </source>
</reference>
<dbReference type="GO" id="GO:0042026">
    <property type="term" value="P:protein refolding"/>
    <property type="evidence" value="ECO:0007669"/>
    <property type="project" value="TreeGrafter"/>
</dbReference>
<dbReference type="GO" id="GO:0051082">
    <property type="term" value="F:unfolded protein binding"/>
    <property type="evidence" value="ECO:0007669"/>
    <property type="project" value="TreeGrafter"/>
</dbReference>
<feature type="binding site" evidence="3">
    <location>
        <position position="93"/>
    </location>
    <ligand>
        <name>Zn(2+)</name>
        <dbReference type="ChEBI" id="CHEBI:29105"/>
        <label>1</label>
    </ligand>
</feature>
<dbReference type="Proteomes" id="UP000504629">
    <property type="component" value="Unplaced"/>
</dbReference>
<feature type="compositionally biased region" description="Basic and acidic residues" evidence="6">
    <location>
        <begin position="157"/>
        <end position="168"/>
    </location>
</feature>
<feature type="compositionally biased region" description="Basic and acidic residues" evidence="6">
    <location>
        <begin position="141"/>
        <end position="150"/>
    </location>
</feature>
<dbReference type="PIRSF" id="PIRSF036514">
    <property type="entry name" value="Sm_HSP_B1"/>
    <property type="match status" value="1"/>
</dbReference>
<dbReference type="PANTHER" id="PTHR45640:SF13">
    <property type="entry name" value="HEAT SHOCK PROTEIN 22-RELATED"/>
    <property type="match status" value="1"/>
</dbReference>